<dbReference type="GO" id="GO:0002055">
    <property type="term" value="F:adenine binding"/>
    <property type="evidence" value="ECO:0007669"/>
    <property type="project" value="TreeGrafter"/>
</dbReference>
<dbReference type="GO" id="GO:0005737">
    <property type="term" value="C:cytoplasm"/>
    <property type="evidence" value="ECO:0007669"/>
    <property type="project" value="UniProtKB-SubCell"/>
</dbReference>
<feature type="domain" description="Phosphoribosyltransferase" evidence="13">
    <location>
        <begin position="31"/>
        <end position="165"/>
    </location>
</feature>
<dbReference type="EMBL" id="JFAD01000035">
    <property type="protein sequence ID" value="EXU60846.1"/>
    <property type="molecule type" value="Genomic_DNA"/>
</dbReference>
<evidence type="ECO:0000256" key="11">
    <source>
        <dbReference type="ARBA" id="ARBA00022726"/>
    </source>
</evidence>
<dbReference type="PANTHER" id="PTHR32315">
    <property type="entry name" value="ADENINE PHOSPHORIBOSYLTRANSFERASE"/>
    <property type="match status" value="1"/>
</dbReference>
<comment type="similarity">
    <text evidence="5 12">Belongs to the purine/pyrimidine phosphoribosyltransferase family.</text>
</comment>
<dbReference type="SUPFAM" id="SSF53271">
    <property type="entry name" value="PRTase-like"/>
    <property type="match status" value="1"/>
</dbReference>
<dbReference type="GeneID" id="89471538"/>
<evidence type="ECO:0000313" key="15">
    <source>
        <dbReference type="Proteomes" id="UP000020977"/>
    </source>
</evidence>
<dbReference type="PATRIC" id="fig|1188239.3.peg.1592"/>
<comment type="caution">
    <text evidence="14">The sequence shown here is derived from an EMBL/GenBank/DDBJ whole genome shotgun (WGS) entry which is preliminary data.</text>
</comment>
<keyword evidence="10 12" id="KW-0808">Transferase</keyword>
<dbReference type="GO" id="GO:0006166">
    <property type="term" value="P:purine ribonucleoside salvage"/>
    <property type="evidence" value="ECO:0007669"/>
    <property type="project" value="UniProtKB-UniRule"/>
</dbReference>
<evidence type="ECO:0000256" key="8">
    <source>
        <dbReference type="ARBA" id="ARBA00022490"/>
    </source>
</evidence>
<dbReference type="Pfam" id="PF00156">
    <property type="entry name" value="Pribosyltran"/>
    <property type="match status" value="1"/>
</dbReference>
<evidence type="ECO:0000313" key="14">
    <source>
        <dbReference type="EMBL" id="EXU60846.1"/>
    </source>
</evidence>
<dbReference type="InterPro" id="IPR000836">
    <property type="entry name" value="PRTase_dom"/>
</dbReference>
<dbReference type="GO" id="GO:0003999">
    <property type="term" value="F:adenine phosphoribosyltransferase activity"/>
    <property type="evidence" value="ECO:0007669"/>
    <property type="project" value="UniProtKB-UniRule"/>
</dbReference>
<comment type="function">
    <text evidence="2 12">Catalyzes a salvage reaction resulting in the formation of AMP, that is energically less costly than de novo synthesis.</text>
</comment>
<dbReference type="PANTHER" id="PTHR32315:SF3">
    <property type="entry name" value="ADENINE PHOSPHORIBOSYLTRANSFERASE"/>
    <property type="match status" value="1"/>
</dbReference>
<gene>
    <name evidence="12 14" type="primary">apt</name>
    <name evidence="14" type="ORF">MOVI_6650</name>
</gene>
<comment type="catalytic activity">
    <reaction evidence="1 12">
        <text>AMP + diphosphate = 5-phospho-alpha-D-ribose 1-diphosphate + adenine</text>
        <dbReference type="Rhea" id="RHEA:16609"/>
        <dbReference type="ChEBI" id="CHEBI:16708"/>
        <dbReference type="ChEBI" id="CHEBI:33019"/>
        <dbReference type="ChEBI" id="CHEBI:58017"/>
        <dbReference type="ChEBI" id="CHEBI:456215"/>
        <dbReference type="EC" id="2.4.2.7"/>
    </reaction>
</comment>
<evidence type="ECO:0000256" key="7">
    <source>
        <dbReference type="ARBA" id="ARBA00011893"/>
    </source>
</evidence>
<evidence type="ECO:0000256" key="4">
    <source>
        <dbReference type="ARBA" id="ARBA00004659"/>
    </source>
</evidence>
<dbReference type="InterPro" id="IPR005764">
    <property type="entry name" value="Ade_phspho_trans"/>
</dbReference>
<dbReference type="NCBIfam" id="TIGR01090">
    <property type="entry name" value="apt"/>
    <property type="match status" value="1"/>
</dbReference>
<evidence type="ECO:0000256" key="12">
    <source>
        <dbReference type="HAMAP-Rule" id="MF_00004"/>
    </source>
</evidence>
<evidence type="ECO:0000256" key="6">
    <source>
        <dbReference type="ARBA" id="ARBA00011738"/>
    </source>
</evidence>
<organism evidence="14 15">
    <name type="scientific">Mesomycoplasma ovipneumoniae 14811</name>
    <dbReference type="NCBI Taxonomy" id="1188239"/>
    <lineage>
        <taxon>Bacteria</taxon>
        <taxon>Bacillati</taxon>
        <taxon>Mycoplasmatota</taxon>
        <taxon>Mycoplasmoidales</taxon>
        <taxon>Metamycoplasmataceae</taxon>
        <taxon>Mesomycoplasma</taxon>
    </lineage>
</organism>
<evidence type="ECO:0000256" key="10">
    <source>
        <dbReference type="ARBA" id="ARBA00022679"/>
    </source>
</evidence>
<evidence type="ECO:0000256" key="5">
    <source>
        <dbReference type="ARBA" id="ARBA00008391"/>
    </source>
</evidence>
<dbReference type="GO" id="GO:0044209">
    <property type="term" value="P:AMP salvage"/>
    <property type="evidence" value="ECO:0007669"/>
    <property type="project" value="UniProtKB-UniRule"/>
</dbReference>
<accession>A0A014KV51</accession>
<dbReference type="NCBIfam" id="NF002636">
    <property type="entry name" value="PRK02304.1-5"/>
    <property type="match status" value="1"/>
</dbReference>
<dbReference type="STRING" id="1188239.MOVI_6650"/>
<dbReference type="InterPro" id="IPR050054">
    <property type="entry name" value="UPRTase/APRTase"/>
</dbReference>
<evidence type="ECO:0000256" key="1">
    <source>
        <dbReference type="ARBA" id="ARBA00000868"/>
    </source>
</evidence>
<keyword evidence="9 12" id="KW-0328">Glycosyltransferase</keyword>
<comment type="subcellular location">
    <subcellularLocation>
        <location evidence="3 12">Cytoplasm</location>
    </subcellularLocation>
</comment>
<name>A0A014KV51_9BACT</name>
<dbReference type="Proteomes" id="UP000020977">
    <property type="component" value="Unassembled WGS sequence"/>
</dbReference>
<dbReference type="UniPathway" id="UPA00588">
    <property type="reaction ID" value="UER00646"/>
</dbReference>
<dbReference type="FunFam" id="3.40.50.2020:FF:000004">
    <property type="entry name" value="Adenine phosphoribosyltransferase"/>
    <property type="match status" value="1"/>
</dbReference>
<keyword evidence="8 12" id="KW-0963">Cytoplasm</keyword>
<evidence type="ECO:0000256" key="2">
    <source>
        <dbReference type="ARBA" id="ARBA00003968"/>
    </source>
</evidence>
<dbReference type="EC" id="2.4.2.7" evidence="7 12"/>
<reference evidence="14 15" key="1">
    <citation type="submission" date="2014-03" db="EMBL/GenBank/DDBJ databases">
        <title>Genome sequence of Mycoplasma ovipneumoniae strain 14811.</title>
        <authorList>
            <person name="Sirand-Pugnet P."/>
            <person name="Breton M."/>
            <person name="Dordet-Frisoni E."/>
            <person name="Baranowski E."/>
            <person name="Barre A."/>
            <person name="Couture C."/>
            <person name="Dupuy V."/>
            <person name="Gaurivaud P."/>
            <person name="Jacob D."/>
            <person name="Lemaitre C."/>
            <person name="Manso-Silvan L."/>
            <person name="Nikolski M."/>
            <person name="Nouvel L.-X."/>
            <person name="Poumarat F."/>
            <person name="Tardy F."/>
            <person name="Thebault P."/>
            <person name="Theil S."/>
            <person name="Citti C."/>
            <person name="Thiaucourt F."/>
            <person name="Blanchard A."/>
        </authorList>
    </citation>
    <scope>NUCLEOTIDE SEQUENCE [LARGE SCALE GENOMIC DNA]</scope>
    <source>
        <strain evidence="14 15">14811</strain>
    </source>
</reference>
<dbReference type="CDD" id="cd06223">
    <property type="entry name" value="PRTases_typeI"/>
    <property type="match status" value="1"/>
</dbReference>
<comment type="pathway">
    <text evidence="4 12">Purine metabolism; AMP biosynthesis via salvage pathway; AMP from adenine: step 1/1.</text>
</comment>
<dbReference type="InterPro" id="IPR029057">
    <property type="entry name" value="PRTase-like"/>
</dbReference>
<dbReference type="RefSeq" id="WP_044284485.1">
    <property type="nucleotide sequence ID" value="NZ_JFAD01000035.1"/>
</dbReference>
<dbReference type="GO" id="GO:0016208">
    <property type="term" value="F:AMP binding"/>
    <property type="evidence" value="ECO:0007669"/>
    <property type="project" value="TreeGrafter"/>
</dbReference>
<sequence length="171" mass="18651">MKINLENYIRTVDNFPKKGISFKDISPLLANGKALNYAIVEMASLAKDVDIIVGPDARGFLFGTPTAAFLSKPFIMVRKAGKLPGDVEEFAYDLEYGSAILEVQTGMIKPGQKVAIIDDVLATGGTVNAITKMIENAGAIVSKIIFLIELEQLEGRKKLENYEVTSLIKIK</sequence>
<evidence type="ECO:0000256" key="9">
    <source>
        <dbReference type="ARBA" id="ARBA00022676"/>
    </source>
</evidence>
<dbReference type="AlphaFoldDB" id="A0A014KV51"/>
<dbReference type="eggNOG" id="COG0503">
    <property type="taxonomic scope" value="Bacteria"/>
</dbReference>
<evidence type="ECO:0000256" key="3">
    <source>
        <dbReference type="ARBA" id="ARBA00004496"/>
    </source>
</evidence>
<comment type="subunit">
    <text evidence="6 12">Homodimer.</text>
</comment>
<protein>
    <recommendedName>
        <fullName evidence="7 12">Adenine phosphoribosyltransferase</fullName>
        <shortName evidence="12">APRT</shortName>
        <ecNumber evidence="7 12">2.4.2.7</ecNumber>
    </recommendedName>
</protein>
<evidence type="ECO:0000259" key="13">
    <source>
        <dbReference type="Pfam" id="PF00156"/>
    </source>
</evidence>
<dbReference type="HAMAP" id="MF_00004">
    <property type="entry name" value="Aden_phosphoribosyltr"/>
    <property type="match status" value="1"/>
</dbReference>
<proteinExistence type="inferred from homology"/>
<dbReference type="Gene3D" id="3.40.50.2020">
    <property type="match status" value="1"/>
</dbReference>
<keyword evidence="11 12" id="KW-0660">Purine salvage</keyword>
<dbReference type="GO" id="GO:0006168">
    <property type="term" value="P:adenine salvage"/>
    <property type="evidence" value="ECO:0007669"/>
    <property type="project" value="InterPro"/>
</dbReference>